<dbReference type="WBParaSite" id="JU765_v2.g13196.t1">
    <property type="protein sequence ID" value="JU765_v2.g13196.t1"/>
    <property type="gene ID" value="JU765_v2.g13196"/>
</dbReference>
<organism evidence="1 2">
    <name type="scientific">Panagrolaimus sp. JU765</name>
    <dbReference type="NCBI Taxonomy" id="591449"/>
    <lineage>
        <taxon>Eukaryota</taxon>
        <taxon>Metazoa</taxon>
        <taxon>Ecdysozoa</taxon>
        <taxon>Nematoda</taxon>
        <taxon>Chromadorea</taxon>
        <taxon>Rhabditida</taxon>
        <taxon>Tylenchina</taxon>
        <taxon>Panagrolaimomorpha</taxon>
        <taxon>Panagrolaimoidea</taxon>
        <taxon>Panagrolaimidae</taxon>
        <taxon>Panagrolaimus</taxon>
    </lineage>
</organism>
<evidence type="ECO:0000313" key="2">
    <source>
        <dbReference type="WBParaSite" id="JU765_v2.g13196.t1"/>
    </source>
</evidence>
<evidence type="ECO:0000313" key="1">
    <source>
        <dbReference type="Proteomes" id="UP000887576"/>
    </source>
</evidence>
<proteinExistence type="predicted"/>
<dbReference type="Proteomes" id="UP000887576">
    <property type="component" value="Unplaced"/>
</dbReference>
<protein>
    <submittedName>
        <fullName evidence="2">Protein NATD1</fullName>
    </submittedName>
</protein>
<name>A0AC34Q602_9BILA</name>
<accession>A0AC34Q602</accession>
<reference evidence="2" key="1">
    <citation type="submission" date="2022-11" db="UniProtKB">
        <authorList>
            <consortium name="WormBaseParasite"/>
        </authorList>
    </citation>
    <scope>IDENTIFICATION</scope>
</reference>
<sequence>MASKPVQHCAKTLKFFIKNNGKDSVLLYSKVSNAALDLFHTEVPPEHRGKGYGAALVKEAFKYAKENNYKVIPSCSYVEKYAREQATPEEKRLVEDYESRI</sequence>